<dbReference type="AlphaFoldDB" id="E1QH05"/>
<proteinExistence type="predicted"/>
<dbReference type="EMBL" id="CP002085">
    <property type="protein sequence ID" value="ADK84848.1"/>
    <property type="molecule type" value="Genomic_DNA"/>
</dbReference>
<dbReference type="OrthoDB" id="5526392at2"/>
<sequence>MSLVDGIYLEEKKSNLGTGSTSSTVVFRNYYAVFFRGETAISFLLDDKLALTGMTEKGQASRFAAGMTHQPDLHEQFAQIKQALAQRAAQAKPAQCQPAAPPATATPPAQPQPPQSAKPAKQVKPAAPKEASDGNWWDLTSRGADHLLKK</sequence>
<organism evidence="2 3">
    <name type="scientific">Desulfarculus baarsii (strain ATCC 33931 / DSM 2075 / LMG 7858 / VKM B-1802 / 2st14)</name>
    <dbReference type="NCBI Taxonomy" id="644282"/>
    <lineage>
        <taxon>Bacteria</taxon>
        <taxon>Pseudomonadati</taxon>
        <taxon>Thermodesulfobacteriota</taxon>
        <taxon>Desulfarculia</taxon>
        <taxon>Desulfarculales</taxon>
        <taxon>Desulfarculaceae</taxon>
        <taxon>Desulfarculus</taxon>
    </lineage>
</organism>
<name>E1QH05_DESB2</name>
<dbReference type="RefSeq" id="WP_013258301.1">
    <property type="nucleotide sequence ID" value="NC_014365.1"/>
</dbReference>
<keyword evidence="3" id="KW-1185">Reference proteome</keyword>
<dbReference type="Proteomes" id="UP000009047">
    <property type="component" value="Chromosome"/>
</dbReference>
<evidence type="ECO:0000313" key="3">
    <source>
        <dbReference type="Proteomes" id="UP000009047"/>
    </source>
</evidence>
<feature type="region of interest" description="Disordered" evidence="1">
    <location>
        <begin position="88"/>
        <end position="150"/>
    </location>
</feature>
<protein>
    <submittedName>
        <fullName evidence="2">Uncharacterized protein</fullName>
    </submittedName>
</protein>
<reference evidence="2 3" key="1">
    <citation type="journal article" date="2010" name="Stand. Genomic Sci.">
        <title>Complete genome sequence of Desulfarculus baarsii type strain (2st14).</title>
        <authorList>
            <person name="Sun H."/>
            <person name="Spring S."/>
            <person name="Lapidus A."/>
            <person name="Davenport K."/>
            <person name="Del Rio T.G."/>
            <person name="Tice H."/>
            <person name="Nolan M."/>
            <person name="Copeland A."/>
            <person name="Cheng J.F."/>
            <person name="Lucas S."/>
            <person name="Tapia R."/>
            <person name="Goodwin L."/>
            <person name="Pitluck S."/>
            <person name="Ivanova N."/>
            <person name="Pagani I."/>
            <person name="Mavromatis K."/>
            <person name="Ovchinnikova G."/>
            <person name="Pati A."/>
            <person name="Chen A."/>
            <person name="Palaniappan K."/>
            <person name="Hauser L."/>
            <person name="Chang Y.J."/>
            <person name="Jeffries C.D."/>
            <person name="Detter J.C."/>
            <person name="Han C."/>
            <person name="Rohde M."/>
            <person name="Brambilla E."/>
            <person name="Goker M."/>
            <person name="Woyke T."/>
            <person name="Bristow J."/>
            <person name="Eisen J.A."/>
            <person name="Markowitz V."/>
            <person name="Hugenholtz P."/>
            <person name="Kyrpides N.C."/>
            <person name="Klenk H.P."/>
            <person name="Land M."/>
        </authorList>
    </citation>
    <scope>NUCLEOTIDE SEQUENCE [LARGE SCALE GENOMIC DNA]</scope>
    <source>
        <strain evidence="3">ATCC 33931 / DSM 2075 / LMG 7858 / VKM B-1802 / 2st14</strain>
    </source>
</reference>
<accession>E1QH05</accession>
<feature type="compositionally biased region" description="Low complexity" evidence="1">
    <location>
        <begin position="117"/>
        <end position="129"/>
    </location>
</feature>
<gene>
    <name evidence="2" type="ordered locus">Deba_1480</name>
</gene>
<dbReference type="HOGENOM" id="CLU_1737579_0_0_7"/>
<evidence type="ECO:0000313" key="2">
    <source>
        <dbReference type="EMBL" id="ADK84848.1"/>
    </source>
</evidence>
<evidence type="ECO:0000256" key="1">
    <source>
        <dbReference type="SAM" id="MobiDB-lite"/>
    </source>
</evidence>
<feature type="compositionally biased region" description="Low complexity" evidence="1">
    <location>
        <begin position="88"/>
        <end position="98"/>
    </location>
</feature>
<feature type="compositionally biased region" description="Pro residues" evidence="1">
    <location>
        <begin position="99"/>
        <end position="116"/>
    </location>
</feature>
<dbReference type="KEGG" id="dbr:Deba_1480"/>